<proteinExistence type="predicted"/>
<evidence type="ECO:0000256" key="2">
    <source>
        <dbReference type="SAM" id="SignalP"/>
    </source>
</evidence>
<organism evidence="3 4">
    <name type="scientific">Pelomonas parva</name>
    <dbReference type="NCBI Taxonomy" id="3299032"/>
    <lineage>
        <taxon>Bacteria</taxon>
        <taxon>Pseudomonadati</taxon>
        <taxon>Pseudomonadota</taxon>
        <taxon>Betaproteobacteria</taxon>
        <taxon>Burkholderiales</taxon>
        <taxon>Sphaerotilaceae</taxon>
        <taxon>Roseateles</taxon>
    </lineage>
</organism>
<feature type="compositionally biased region" description="Polar residues" evidence="1">
    <location>
        <begin position="262"/>
        <end position="282"/>
    </location>
</feature>
<dbReference type="SMART" id="SM00671">
    <property type="entry name" value="SEL1"/>
    <property type="match status" value="2"/>
</dbReference>
<dbReference type="InterPro" id="IPR011990">
    <property type="entry name" value="TPR-like_helical_dom_sf"/>
</dbReference>
<dbReference type="Proteomes" id="UP001606210">
    <property type="component" value="Unassembled WGS sequence"/>
</dbReference>
<evidence type="ECO:0000313" key="4">
    <source>
        <dbReference type="Proteomes" id="UP001606210"/>
    </source>
</evidence>
<evidence type="ECO:0000256" key="1">
    <source>
        <dbReference type="SAM" id="MobiDB-lite"/>
    </source>
</evidence>
<dbReference type="SUPFAM" id="SSF81901">
    <property type="entry name" value="HCP-like"/>
    <property type="match status" value="1"/>
</dbReference>
<name>A0ABW7F0F8_9BURK</name>
<reference evidence="3 4" key="1">
    <citation type="submission" date="2024-08" db="EMBL/GenBank/DDBJ databases">
        <authorList>
            <person name="Lu H."/>
        </authorList>
    </citation>
    <scope>NUCLEOTIDE SEQUENCE [LARGE SCALE GENOMIC DNA]</scope>
    <source>
        <strain evidence="3 4">LYH14W</strain>
    </source>
</reference>
<gene>
    <name evidence="3" type="ORF">ACG00Y_08865</name>
</gene>
<protein>
    <submittedName>
        <fullName evidence="3">Tetratricopeptide repeat protein</fullName>
    </submittedName>
</protein>
<sequence>MQTSTSTNRSLRALTALVLPLLLGSPALALKTNYCEAEMAARAAEKLTPEQADQLDRYQGFNISMQERVEVMKELVLAHLSGAQQQLGAWKPDGTAVATCLIKAVADGNRDKAVAPYALEAYGLMLLSGQGVKRDKAQGIAYLERAANWGYGSAAMHLANFYLADKGSPASRSKAMTWLYKAIFGDIEGYSESPGPAAWMLFNLYLPKSGPKDLEAAEALYRRLMYVRTHQDVLKHVLPWIPGLAERLEAERQAAAEAQRQGDAQSRCLRQNARQGTYSRCD</sequence>
<feature type="chain" id="PRO_5047424208" evidence="2">
    <location>
        <begin position="30"/>
        <end position="282"/>
    </location>
</feature>
<evidence type="ECO:0000313" key="3">
    <source>
        <dbReference type="EMBL" id="MFG6430019.1"/>
    </source>
</evidence>
<comment type="caution">
    <text evidence="3">The sequence shown here is derived from an EMBL/GenBank/DDBJ whole genome shotgun (WGS) entry which is preliminary data.</text>
</comment>
<keyword evidence="4" id="KW-1185">Reference proteome</keyword>
<keyword evidence="2" id="KW-0732">Signal</keyword>
<feature type="region of interest" description="Disordered" evidence="1">
    <location>
        <begin position="258"/>
        <end position="282"/>
    </location>
</feature>
<accession>A0ABW7F0F8</accession>
<dbReference type="RefSeq" id="WP_394477961.1">
    <property type="nucleotide sequence ID" value="NZ_JBIGHV010000003.1"/>
</dbReference>
<dbReference type="Gene3D" id="1.25.40.10">
    <property type="entry name" value="Tetratricopeptide repeat domain"/>
    <property type="match status" value="1"/>
</dbReference>
<dbReference type="InterPro" id="IPR006597">
    <property type="entry name" value="Sel1-like"/>
</dbReference>
<feature type="signal peptide" evidence="2">
    <location>
        <begin position="1"/>
        <end position="29"/>
    </location>
</feature>
<dbReference type="EMBL" id="JBIGHV010000003">
    <property type="protein sequence ID" value="MFG6430019.1"/>
    <property type="molecule type" value="Genomic_DNA"/>
</dbReference>
<dbReference type="Pfam" id="PF08238">
    <property type="entry name" value="Sel1"/>
    <property type="match status" value="2"/>
</dbReference>